<proteinExistence type="predicted"/>
<reference evidence="1 2" key="1">
    <citation type="submission" date="2024-01" db="EMBL/GenBank/DDBJ databases">
        <title>Genome assemblies of Stephania.</title>
        <authorList>
            <person name="Yang L."/>
        </authorList>
    </citation>
    <scope>NUCLEOTIDE SEQUENCE [LARGE SCALE GENOMIC DNA]</scope>
    <source>
        <strain evidence="1">QJT</strain>
        <tissue evidence="1">Leaf</tissue>
    </source>
</reference>
<dbReference type="EMBL" id="JBBNAE010000002">
    <property type="protein sequence ID" value="KAK9146447.1"/>
    <property type="molecule type" value="Genomic_DNA"/>
</dbReference>
<keyword evidence="2" id="KW-1185">Reference proteome</keyword>
<dbReference type="AlphaFoldDB" id="A0AAP0K843"/>
<evidence type="ECO:0000313" key="1">
    <source>
        <dbReference type="EMBL" id="KAK9146447.1"/>
    </source>
</evidence>
<organism evidence="1 2">
    <name type="scientific">Stephania japonica</name>
    <dbReference type="NCBI Taxonomy" id="461633"/>
    <lineage>
        <taxon>Eukaryota</taxon>
        <taxon>Viridiplantae</taxon>
        <taxon>Streptophyta</taxon>
        <taxon>Embryophyta</taxon>
        <taxon>Tracheophyta</taxon>
        <taxon>Spermatophyta</taxon>
        <taxon>Magnoliopsida</taxon>
        <taxon>Ranunculales</taxon>
        <taxon>Menispermaceae</taxon>
        <taxon>Menispermoideae</taxon>
        <taxon>Cissampelideae</taxon>
        <taxon>Stephania</taxon>
    </lineage>
</organism>
<sequence length="49" mass="5657">MLERWKSSYKGTIAIQFTTHAVKLYMLSKVCQPLKIRAECSCSVFISKM</sequence>
<gene>
    <name evidence="1" type="ORF">Sjap_006350</name>
</gene>
<evidence type="ECO:0000313" key="2">
    <source>
        <dbReference type="Proteomes" id="UP001417504"/>
    </source>
</evidence>
<name>A0AAP0K843_9MAGN</name>
<dbReference type="Proteomes" id="UP001417504">
    <property type="component" value="Unassembled WGS sequence"/>
</dbReference>
<protein>
    <submittedName>
        <fullName evidence="1">Uncharacterized protein</fullName>
    </submittedName>
</protein>
<accession>A0AAP0K843</accession>
<comment type="caution">
    <text evidence="1">The sequence shown here is derived from an EMBL/GenBank/DDBJ whole genome shotgun (WGS) entry which is preliminary data.</text>
</comment>